<sequence length="179" mass="21252">MARATSKKDLIESSNLQYDKLWDIINTMTEEEKLSTLDYGDFIGKEAHWKRDKNLRDVLIHLYEWHQLFLDWVNSNLKGKEKSFLPAPYNWRNYGQMNIKLWEKHQNTSLETSEEILRESHNDVMKLIDEFSNEELFMKKIYSWTGGSTLGSYAVSVTSSHYIWAIKKLKKSLKVLRNK</sequence>
<dbReference type="EMBL" id="CP066744">
    <property type="protein sequence ID" value="QQK07407.1"/>
    <property type="molecule type" value="Genomic_DNA"/>
</dbReference>
<keyword evidence="2" id="KW-1185">Reference proteome</keyword>
<proteinExistence type="predicted"/>
<gene>
    <name evidence="1" type="ORF">JFY71_08805</name>
</gene>
<organism evidence="1 2">
    <name type="scientific">Miniphocaeibacter halophilus</name>
    <dbReference type="NCBI Taxonomy" id="2931922"/>
    <lineage>
        <taxon>Bacteria</taxon>
        <taxon>Bacillati</taxon>
        <taxon>Bacillota</taxon>
        <taxon>Tissierellia</taxon>
        <taxon>Tissierellales</taxon>
        <taxon>Peptoniphilaceae</taxon>
        <taxon>Miniphocaeibacter</taxon>
    </lineage>
</organism>
<protein>
    <submittedName>
        <fullName evidence="1">ClbS/DfsB family four-helix bundle protein</fullName>
    </submittedName>
</protein>
<accession>A0AC61MPG5</accession>
<evidence type="ECO:0000313" key="1">
    <source>
        <dbReference type="EMBL" id="QQK07407.1"/>
    </source>
</evidence>
<evidence type="ECO:0000313" key="2">
    <source>
        <dbReference type="Proteomes" id="UP000595814"/>
    </source>
</evidence>
<name>A0AC61MPG5_9FIRM</name>
<dbReference type="Proteomes" id="UP000595814">
    <property type="component" value="Chromosome"/>
</dbReference>
<reference evidence="1 2" key="1">
    <citation type="journal article" date="2022" name="Int. J. Syst. Evol. Microbiol.">
        <title>Miniphocaeibacter halophilus sp. nov., an ammonium-tolerant acetate-producing bacterium isolated from a biogas system.</title>
        <authorList>
            <person name="Schnurer A."/>
            <person name="Singh A."/>
            <person name="Bi S."/>
            <person name="Qiao W."/>
            <person name="Westerholm M."/>
        </authorList>
    </citation>
    <scope>NUCLEOTIDE SEQUENCE [LARGE SCALE GENOMIC DNA]</scope>
    <source>
        <strain evidence="1 2">AMB_01</strain>
    </source>
</reference>